<keyword evidence="5" id="KW-0507">mRNA processing</keyword>
<dbReference type="NCBIfam" id="TIGR00071">
    <property type="entry name" value="hisT_truA"/>
    <property type="match status" value="1"/>
</dbReference>
<organism evidence="18 19">
    <name type="scientific">Polychaeton citri CBS 116435</name>
    <dbReference type="NCBI Taxonomy" id="1314669"/>
    <lineage>
        <taxon>Eukaryota</taxon>
        <taxon>Fungi</taxon>
        <taxon>Dikarya</taxon>
        <taxon>Ascomycota</taxon>
        <taxon>Pezizomycotina</taxon>
        <taxon>Dothideomycetes</taxon>
        <taxon>Dothideomycetidae</taxon>
        <taxon>Capnodiales</taxon>
        <taxon>Capnodiaceae</taxon>
        <taxon>Polychaeton</taxon>
    </lineage>
</organism>
<dbReference type="GO" id="GO:0031120">
    <property type="term" value="P:snRNA pseudouridine synthesis"/>
    <property type="evidence" value="ECO:0007669"/>
    <property type="project" value="UniProtKB-ARBA"/>
</dbReference>
<gene>
    <name evidence="18" type="ORF">K431DRAFT_315107</name>
</gene>
<dbReference type="InterPro" id="IPR020094">
    <property type="entry name" value="TruA/RsuA/RluB/E/F_N"/>
</dbReference>
<comment type="catalytic activity">
    <reaction evidence="2">
        <text>uridine in snRNA = pseudouridine in snRNA</text>
        <dbReference type="Rhea" id="RHEA:51124"/>
        <dbReference type="Rhea" id="RHEA-COMP:12891"/>
        <dbReference type="Rhea" id="RHEA-COMP:12892"/>
        <dbReference type="ChEBI" id="CHEBI:65314"/>
        <dbReference type="ChEBI" id="CHEBI:65315"/>
    </reaction>
</comment>
<dbReference type="GO" id="GO:0006397">
    <property type="term" value="P:mRNA processing"/>
    <property type="evidence" value="ECO:0007669"/>
    <property type="project" value="UniProtKB-KW"/>
</dbReference>
<comment type="function">
    <text evidence="10">Formation of pseudouridine at positions 27 and 28 in the anticodon stem and loop of transfer RNAs; at positions 34 and 36 of intron-containing precursor tRNA(Ile) and at position 35 in the intron-containing tRNA(Tyr). Catalyzes pseudouridylation at position 44 in U2 snRNA. Also catalyzes pseudouridylation of mRNAs.</text>
</comment>
<dbReference type="Proteomes" id="UP000799441">
    <property type="component" value="Unassembled WGS sequence"/>
</dbReference>
<dbReference type="PANTHER" id="PTHR11142:SF4">
    <property type="entry name" value="PSEUDOURIDYLATE SYNTHASE 1 HOMOLOG"/>
    <property type="match status" value="1"/>
</dbReference>
<dbReference type="Gene3D" id="3.30.70.580">
    <property type="entry name" value="Pseudouridine synthase I, catalytic domain, N-terminal subdomain"/>
    <property type="match status" value="1"/>
</dbReference>
<accession>A0A9P4UMC4</accession>
<dbReference type="CDD" id="cd02568">
    <property type="entry name" value="PseudoU_synth_PUS1_PUS2"/>
    <property type="match status" value="1"/>
</dbReference>
<protein>
    <recommendedName>
        <fullName evidence="11">tRNA pseudouridine synthase 1</fullName>
    </recommendedName>
    <alternativeName>
        <fullName evidence="12">tRNA pseudouridylate synthase 1</fullName>
    </alternativeName>
    <alternativeName>
        <fullName evidence="13">tRNA-uridine isomerase 1</fullName>
    </alternativeName>
</protein>
<feature type="compositionally biased region" description="Polar residues" evidence="16">
    <location>
        <begin position="412"/>
        <end position="427"/>
    </location>
</feature>
<evidence type="ECO:0000256" key="7">
    <source>
        <dbReference type="ARBA" id="ARBA00023235"/>
    </source>
</evidence>
<dbReference type="GO" id="GO:0005634">
    <property type="term" value="C:nucleus"/>
    <property type="evidence" value="ECO:0007669"/>
    <property type="project" value="UniProtKB-SubCell"/>
</dbReference>
<dbReference type="InterPro" id="IPR001406">
    <property type="entry name" value="PsdUridine_synth_TruA"/>
</dbReference>
<sequence length="698" mass="78174">MEHSAAIMQDADRAIDNAVAASNQSPSNDSNKKRKVSSDAGTESINNETADERSGKKHKRDFKDDGLRFGSKGRGGARGNDRGNKSRSMGRTEYFKSHVDKRQRIDETRAKHVGRKGNKIGEGEDDGGDEVVGLKDNPIYATLFPKDEIEAEEKRPKRKVAVMVGYSGTGYKGMQLSASERTIEGDLFLAFVKAGAISKVNADDPKKTSLVRCARTDKGVHAAGNMISLKLIIEDDDIVSKINSHLSPQIRVWGIERTIGSFSCYQACDSRWYEYLIPSHSFLPPHPSSWMAHKCEEHAKEVCDLEAFNERQQEVEGFWEKVEAEQIKPIIDSLDEDIRFEVVRALQGEEEAQAKAAKMDADVKDDAPVKGGGSLKQSAVAKDEISEGLTEDAAIIINEPDAAQQPKAEASANGSGQDADSASTAQAEGQDGEPTDTQPTPNGKEDQQQSSERKATVVSAEYDRIRRLRDATKRLRTAYIAAKRCYRIPSRRVERIQEALDKYIGTKNYHNFTVQKTFRDPSSKRNIKSFVVNSRPILIGDGPDEQKTEWLSLKVHGQSFMMHQIRKMVGMVALLVRYGSDIPKVMNQALTTADRFSIPKVPGLGLLLERPVFDSYNRIQAVKHDREKLDFDKFDAAIEEFKHREIYERIFREEEESNQFSRFFNHIDNFKEPYFLFVTSKGHAATIDTAAPMEKVDA</sequence>
<dbReference type="Pfam" id="PF01416">
    <property type="entry name" value="PseudoU_synth_1"/>
    <property type="match status" value="1"/>
</dbReference>
<dbReference type="InterPro" id="IPR041708">
    <property type="entry name" value="PUS1/PUS2-like"/>
</dbReference>
<dbReference type="GO" id="GO:0009982">
    <property type="term" value="F:pseudouridine synthase activity"/>
    <property type="evidence" value="ECO:0007669"/>
    <property type="project" value="InterPro"/>
</dbReference>
<dbReference type="InterPro" id="IPR020095">
    <property type="entry name" value="PsdUridine_synth_TruA_C"/>
</dbReference>
<evidence type="ECO:0000256" key="6">
    <source>
        <dbReference type="ARBA" id="ARBA00022694"/>
    </source>
</evidence>
<evidence type="ECO:0000256" key="2">
    <source>
        <dbReference type="ARBA" id="ARBA00001832"/>
    </source>
</evidence>
<proteinExistence type="inferred from homology"/>
<dbReference type="GO" id="GO:1990481">
    <property type="term" value="P:mRNA pseudouridine synthesis"/>
    <property type="evidence" value="ECO:0007669"/>
    <property type="project" value="TreeGrafter"/>
</dbReference>
<feature type="compositionally biased region" description="Polar residues" evidence="16">
    <location>
        <begin position="20"/>
        <end position="29"/>
    </location>
</feature>
<evidence type="ECO:0000256" key="8">
    <source>
        <dbReference type="ARBA" id="ARBA00023242"/>
    </source>
</evidence>
<dbReference type="FunFam" id="3.30.70.580:FF:000002">
    <property type="entry name" value="tRNA pseudouridine synthase"/>
    <property type="match status" value="1"/>
</dbReference>
<comment type="catalytic activity">
    <reaction evidence="9">
        <text>a uridine in tRNA = a pseudouridine in tRNA</text>
        <dbReference type="Rhea" id="RHEA:54572"/>
        <dbReference type="Rhea" id="RHEA-COMP:13339"/>
        <dbReference type="Rhea" id="RHEA-COMP:13934"/>
        <dbReference type="ChEBI" id="CHEBI:65314"/>
        <dbReference type="ChEBI" id="CHEBI:65315"/>
    </reaction>
</comment>
<evidence type="ECO:0000256" key="10">
    <source>
        <dbReference type="ARBA" id="ARBA00053072"/>
    </source>
</evidence>
<feature type="compositionally biased region" description="Basic and acidic residues" evidence="16">
    <location>
        <begin position="443"/>
        <end position="458"/>
    </location>
</feature>
<evidence type="ECO:0000259" key="17">
    <source>
        <dbReference type="Pfam" id="PF01416"/>
    </source>
</evidence>
<dbReference type="GO" id="GO:0031119">
    <property type="term" value="P:tRNA pseudouridine synthesis"/>
    <property type="evidence" value="ECO:0007669"/>
    <property type="project" value="InterPro"/>
</dbReference>
<dbReference type="FunFam" id="3.30.70.660:FF:000002">
    <property type="entry name" value="tRNA pseudouridine synthase"/>
    <property type="match status" value="1"/>
</dbReference>
<feature type="domain" description="Pseudouridine synthase I TruA alpha/beta" evidence="17">
    <location>
        <begin position="499"/>
        <end position="614"/>
    </location>
</feature>
<evidence type="ECO:0000256" key="14">
    <source>
        <dbReference type="PIRSR" id="PIRSR641708-1"/>
    </source>
</evidence>
<dbReference type="OrthoDB" id="10256309at2759"/>
<evidence type="ECO:0000313" key="19">
    <source>
        <dbReference type="Proteomes" id="UP000799441"/>
    </source>
</evidence>
<feature type="compositionally biased region" description="Polar residues" evidence="16">
    <location>
        <begin position="39"/>
        <end position="48"/>
    </location>
</feature>
<dbReference type="Gene3D" id="3.30.70.660">
    <property type="entry name" value="Pseudouridine synthase I, catalytic domain, C-terminal subdomain"/>
    <property type="match status" value="1"/>
</dbReference>
<evidence type="ECO:0000256" key="3">
    <source>
        <dbReference type="ARBA" id="ARBA00004123"/>
    </source>
</evidence>
<keyword evidence="19" id="KW-1185">Reference proteome</keyword>
<evidence type="ECO:0000256" key="1">
    <source>
        <dbReference type="ARBA" id="ARBA00001166"/>
    </source>
</evidence>
<dbReference type="InterPro" id="IPR020103">
    <property type="entry name" value="PsdUridine_synth_cat_dom_sf"/>
</dbReference>
<dbReference type="PANTHER" id="PTHR11142">
    <property type="entry name" value="PSEUDOURIDYLATE SYNTHASE"/>
    <property type="match status" value="1"/>
</dbReference>
<dbReference type="EMBL" id="MU003828">
    <property type="protein sequence ID" value="KAF2718216.1"/>
    <property type="molecule type" value="Genomic_DNA"/>
</dbReference>
<feature type="compositionally biased region" description="Basic and acidic residues" evidence="16">
    <location>
        <begin position="93"/>
        <end position="110"/>
    </location>
</feature>
<dbReference type="AlphaFoldDB" id="A0A9P4UMC4"/>
<comment type="subcellular location">
    <subcellularLocation>
        <location evidence="3">Nucleus</location>
    </subcellularLocation>
</comment>
<reference evidence="18" key="1">
    <citation type="journal article" date="2020" name="Stud. Mycol.">
        <title>101 Dothideomycetes genomes: a test case for predicting lifestyles and emergence of pathogens.</title>
        <authorList>
            <person name="Haridas S."/>
            <person name="Albert R."/>
            <person name="Binder M."/>
            <person name="Bloem J."/>
            <person name="Labutti K."/>
            <person name="Salamov A."/>
            <person name="Andreopoulos B."/>
            <person name="Baker S."/>
            <person name="Barry K."/>
            <person name="Bills G."/>
            <person name="Bluhm B."/>
            <person name="Cannon C."/>
            <person name="Castanera R."/>
            <person name="Culley D."/>
            <person name="Daum C."/>
            <person name="Ezra D."/>
            <person name="Gonzalez J."/>
            <person name="Henrissat B."/>
            <person name="Kuo A."/>
            <person name="Liang C."/>
            <person name="Lipzen A."/>
            <person name="Lutzoni F."/>
            <person name="Magnuson J."/>
            <person name="Mondo S."/>
            <person name="Nolan M."/>
            <person name="Ohm R."/>
            <person name="Pangilinan J."/>
            <person name="Park H.-J."/>
            <person name="Ramirez L."/>
            <person name="Alfaro M."/>
            <person name="Sun H."/>
            <person name="Tritt A."/>
            <person name="Yoshinaga Y."/>
            <person name="Zwiers L.-H."/>
            <person name="Turgeon B."/>
            <person name="Goodwin S."/>
            <person name="Spatafora J."/>
            <person name="Crous P."/>
            <person name="Grigoriev I."/>
        </authorList>
    </citation>
    <scope>NUCLEOTIDE SEQUENCE</scope>
    <source>
        <strain evidence="18">CBS 116435</strain>
    </source>
</reference>
<evidence type="ECO:0000256" key="15">
    <source>
        <dbReference type="PIRSR" id="PIRSR641708-2"/>
    </source>
</evidence>
<comment type="caution">
    <text evidence="18">The sequence shown here is derived from an EMBL/GenBank/DDBJ whole genome shotgun (WGS) entry which is preliminary data.</text>
</comment>
<comment type="catalytic activity">
    <reaction evidence="1">
        <text>a uridine in mRNA = a pseudouridine in mRNA</text>
        <dbReference type="Rhea" id="RHEA:56644"/>
        <dbReference type="Rhea" id="RHEA-COMP:14658"/>
        <dbReference type="Rhea" id="RHEA-COMP:14659"/>
        <dbReference type="ChEBI" id="CHEBI:65314"/>
        <dbReference type="ChEBI" id="CHEBI:65315"/>
    </reaction>
</comment>
<feature type="binding site" evidence="15">
    <location>
        <position position="273"/>
    </location>
    <ligand>
        <name>substrate</name>
    </ligand>
</feature>
<evidence type="ECO:0000256" key="12">
    <source>
        <dbReference type="ARBA" id="ARBA00079072"/>
    </source>
</evidence>
<evidence type="ECO:0000256" key="5">
    <source>
        <dbReference type="ARBA" id="ARBA00022664"/>
    </source>
</evidence>
<keyword evidence="8" id="KW-0539">Nucleus</keyword>
<evidence type="ECO:0000256" key="9">
    <source>
        <dbReference type="ARBA" id="ARBA00036943"/>
    </source>
</evidence>
<evidence type="ECO:0000313" key="18">
    <source>
        <dbReference type="EMBL" id="KAF2718216.1"/>
    </source>
</evidence>
<evidence type="ECO:0000256" key="4">
    <source>
        <dbReference type="ARBA" id="ARBA00009375"/>
    </source>
</evidence>
<feature type="compositionally biased region" description="Basic and acidic residues" evidence="16">
    <location>
        <begin position="357"/>
        <end position="368"/>
    </location>
</feature>
<name>A0A9P4UMC4_9PEZI</name>
<feature type="active site" description="Nucleophile" evidence="14">
    <location>
        <position position="217"/>
    </location>
</feature>
<feature type="region of interest" description="Disordered" evidence="16">
    <location>
        <begin position="403"/>
        <end position="458"/>
    </location>
</feature>
<comment type="similarity">
    <text evidence="4">Belongs to the tRNA pseudouridine synthase TruA family.</text>
</comment>
<feature type="region of interest" description="Disordered" evidence="16">
    <location>
        <begin position="356"/>
        <end position="383"/>
    </location>
</feature>
<keyword evidence="6" id="KW-0819">tRNA processing</keyword>
<evidence type="ECO:0000256" key="13">
    <source>
        <dbReference type="ARBA" id="ARBA00080858"/>
    </source>
</evidence>
<dbReference type="SUPFAM" id="SSF55120">
    <property type="entry name" value="Pseudouridine synthase"/>
    <property type="match status" value="1"/>
</dbReference>
<keyword evidence="7" id="KW-0413">Isomerase</keyword>
<evidence type="ECO:0000256" key="11">
    <source>
        <dbReference type="ARBA" id="ARBA00073968"/>
    </source>
</evidence>
<dbReference type="InterPro" id="IPR020097">
    <property type="entry name" value="PsdUridine_synth_TruA_a/b_dom"/>
</dbReference>
<evidence type="ECO:0000256" key="16">
    <source>
        <dbReference type="SAM" id="MobiDB-lite"/>
    </source>
</evidence>
<feature type="region of interest" description="Disordered" evidence="16">
    <location>
        <begin position="1"/>
        <end position="131"/>
    </location>
</feature>
<dbReference type="GO" id="GO:0003723">
    <property type="term" value="F:RNA binding"/>
    <property type="evidence" value="ECO:0007669"/>
    <property type="project" value="InterPro"/>
</dbReference>